<dbReference type="GeneID" id="19898939"/>
<dbReference type="OMA" id="KWERTIC"/>
<keyword evidence="3" id="KW-1185">Reference proteome</keyword>
<evidence type="ECO:0000313" key="3">
    <source>
        <dbReference type="Proteomes" id="UP000016924"/>
    </source>
</evidence>
<dbReference type="AlphaFoldDB" id="R7YL83"/>
<sequence length="351" mass="39203">MTIESSTQADLQDGAGVDLRNGDVGSDKKGEEETSETRDIRQATGTRRGVSNAPATPPTQAAKRHWNGVDQAADVKHPFEGALGRDIRLAGEAGLLNDFETWVGTPGHARDRTREGTRSLLECIYYRNHVLNDSDLDKRLNHLEDGTQAAKDARRIYVNASTSIQRKISTLHVLPEAQRMVQRYNDEGEDLVTATGQRLKEVIIDQWAIDPEQAAKRMWQPLCGTIDFAAMFHPPAGAPQERLDLMQQWRTYNFNVYLCAMHTAVKLRIKGEEDGAEVNGLRRAWAKEWREMIYAKDFSGIPPVSDVPIGAGKGYGKRRKGVVPAGPSSMGSVYHLERMTLRSTCHGNYRY</sequence>
<dbReference type="EMBL" id="JH767559">
    <property type="protein sequence ID" value="EON62406.1"/>
    <property type="molecule type" value="Genomic_DNA"/>
</dbReference>
<accession>R7YL83</accession>
<organism evidence="2 3">
    <name type="scientific">Coniosporium apollinis (strain CBS 100218)</name>
    <name type="common">Rock-inhabiting black yeast</name>
    <dbReference type="NCBI Taxonomy" id="1168221"/>
    <lineage>
        <taxon>Eukaryota</taxon>
        <taxon>Fungi</taxon>
        <taxon>Dikarya</taxon>
        <taxon>Ascomycota</taxon>
        <taxon>Pezizomycotina</taxon>
        <taxon>Dothideomycetes</taxon>
        <taxon>Dothideomycetes incertae sedis</taxon>
        <taxon>Coniosporium</taxon>
    </lineage>
</organism>
<dbReference type="OrthoDB" id="10347216at2759"/>
<evidence type="ECO:0000256" key="1">
    <source>
        <dbReference type="SAM" id="MobiDB-lite"/>
    </source>
</evidence>
<dbReference type="Proteomes" id="UP000016924">
    <property type="component" value="Unassembled WGS sequence"/>
</dbReference>
<feature type="compositionally biased region" description="Basic and acidic residues" evidence="1">
    <location>
        <begin position="25"/>
        <end position="41"/>
    </location>
</feature>
<dbReference type="HOGENOM" id="CLU_789917_0_0_1"/>
<proteinExistence type="predicted"/>
<feature type="compositionally biased region" description="Polar residues" evidence="1">
    <location>
        <begin position="1"/>
        <end position="10"/>
    </location>
</feature>
<evidence type="ECO:0000313" key="2">
    <source>
        <dbReference type="EMBL" id="EON62406.1"/>
    </source>
</evidence>
<dbReference type="RefSeq" id="XP_007777723.1">
    <property type="nucleotide sequence ID" value="XM_007779533.1"/>
</dbReference>
<protein>
    <submittedName>
        <fullName evidence="2">Uncharacterized protein</fullName>
    </submittedName>
</protein>
<dbReference type="eggNOG" id="ENOG502SXA6">
    <property type="taxonomic scope" value="Eukaryota"/>
</dbReference>
<gene>
    <name evidence="2" type="ORF">W97_01628</name>
</gene>
<reference evidence="3" key="1">
    <citation type="submission" date="2012-06" db="EMBL/GenBank/DDBJ databases">
        <title>The genome sequence of Coniosporium apollinis CBS 100218.</title>
        <authorList>
            <consortium name="The Broad Institute Genome Sequencing Platform"/>
            <person name="Cuomo C."/>
            <person name="Gorbushina A."/>
            <person name="Noack S."/>
            <person name="Walker B."/>
            <person name="Young S.K."/>
            <person name="Zeng Q."/>
            <person name="Gargeya S."/>
            <person name="Fitzgerald M."/>
            <person name="Haas B."/>
            <person name="Abouelleil A."/>
            <person name="Alvarado L."/>
            <person name="Arachchi H.M."/>
            <person name="Berlin A.M."/>
            <person name="Chapman S.B."/>
            <person name="Goldberg J."/>
            <person name="Griggs A."/>
            <person name="Gujja S."/>
            <person name="Hansen M."/>
            <person name="Howarth C."/>
            <person name="Imamovic A."/>
            <person name="Larimer J."/>
            <person name="McCowan C."/>
            <person name="Montmayeur A."/>
            <person name="Murphy C."/>
            <person name="Neiman D."/>
            <person name="Pearson M."/>
            <person name="Priest M."/>
            <person name="Roberts A."/>
            <person name="Saif S."/>
            <person name="Shea T."/>
            <person name="Sisk P."/>
            <person name="Sykes S."/>
            <person name="Wortman J."/>
            <person name="Nusbaum C."/>
            <person name="Birren B."/>
        </authorList>
    </citation>
    <scope>NUCLEOTIDE SEQUENCE [LARGE SCALE GENOMIC DNA]</scope>
    <source>
        <strain evidence="3">CBS 100218</strain>
    </source>
</reference>
<feature type="region of interest" description="Disordered" evidence="1">
    <location>
        <begin position="1"/>
        <end position="65"/>
    </location>
</feature>
<name>R7YL83_CONA1</name>